<protein>
    <submittedName>
        <fullName evidence="5">Helix-turn-helix transcriptional regulator</fullName>
    </submittedName>
</protein>
<accession>A0A6M6JSG2</accession>
<evidence type="ECO:0000259" key="4">
    <source>
        <dbReference type="PROSITE" id="PS51118"/>
    </source>
</evidence>
<evidence type="ECO:0000256" key="2">
    <source>
        <dbReference type="ARBA" id="ARBA00023125"/>
    </source>
</evidence>
<keyword evidence="3" id="KW-0804">Transcription</keyword>
<keyword evidence="2" id="KW-0238">DNA-binding</keyword>
<keyword evidence="6" id="KW-1185">Reference proteome</keyword>
<dbReference type="GO" id="GO:0003677">
    <property type="term" value="F:DNA binding"/>
    <property type="evidence" value="ECO:0007669"/>
    <property type="project" value="UniProtKB-KW"/>
</dbReference>
<dbReference type="AlphaFoldDB" id="A0A6M6JSG2"/>
<dbReference type="EMBL" id="CP053564">
    <property type="protein sequence ID" value="QJY49562.1"/>
    <property type="molecule type" value="Genomic_DNA"/>
</dbReference>
<dbReference type="InterPro" id="IPR036390">
    <property type="entry name" value="WH_DNA-bd_sf"/>
</dbReference>
<dbReference type="Pfam" id="PF01638">
    <property type="entry name" value="HxlR"/>
    <property type="match status" value="1"/>
</dbReference>
<evidence type="ECO:0000256" key="3">
    <source>
        <dbReference type="ARBA" id="ARBA00023163"/>
    </source>
</evidence>
<evidence type="ECO:0000256" key="1">
    <source>
        <dbReference type="ARBA" id="ARBA00023015"/>
    </source>
</evidence>
<evidence type="ECO:0000313" key="5">
    <source>
        <dbReference type="EMBL" id="QJY49562.1"/>
    </source>
</evidence>
<organism evidence="5 6">
    <name type="scientific">Pseudonocardia broussonetiae</name>
    <dbReference type="NCBI Taxonomy" id="2736640"/>
    <lineage>
        <taxon>Bacteria</taxon>
        <taxon>Bacillati</taxon>
        <taxon>Actinomycetota</taxon>
        <taxon>Actinomycetes</taxon>
        <taxon>Pseudonocardiales</taxon>
        <taxon>Pseudonocardiaceae</taxon>
        <taxon>Pseudonocardia</taxon>
    </lineage>
</organism>
<proteinExistence type="predicted"/>
<name>A0A6M6JSG2_9PSEU</name>
<dbReference type="RefSeq" id="WP_172165594.1">
    <property type="nucleotide sequence ID" value="NZ_CP053564.1"/>
</dbReference>
<feature type="domain" description="HTH hxlR-type" evidence="4">
    <location>
        <begin position="12"/>
        <end position="107"/>
    </location>
</feature>
<dbReference type="KEGG" id="pbro:HOP40_30530"/>
<dbReference type="Gene3D" id="1.10.10.10">
    <property type="entry name" value="Winged helix-like DNA-binding domain superfamily/Winged helix DNA-binding domain"/>
    <property type="match status" value="1"/>
</dbReference>
<sequence length="172" mass="18547">MVLPRDYQGQRCSIARTLEVVGERWSLLVVRDAFFGVRRFSDFARHLGIPRAVLTERLDRLVEEGVLERVPGPGRRSEYALTPKGVELWPVLRAMAAWGDAHYSPAGPRRVSTHAGCGGAVDSGGACARCRHPVPVTETVTTPGPGWEPPPPGADAVTRALTGPRALLAPLP</sequence>
<dbReference type="PANTHER" id="PTHR33204:SF18">
    <property type="entry name" value="TRANSCRIPTIONAL REGULATORY PROTEIN"/>
    <property type="match status" value="1"/>
</dbReference>
<dbReference type="InterPro" id="IPR002577">
    <property type="entry name" value="HTH_HxlR"/>
</dbReference>
<dbReference type="SUPFAM" id="SSF46785">
    <property type="entry name" value="Winged helix' DNA-binding domain"/>
    <property type="match status" value="1"/>
</dbReference>
<dbReference type="PANTHER" id="PTHR33204">
    <property type="entry name" value="TRANSCRIPTIONAL REGULATOR, MARR FAMILY"/>
    <property type="match status" value="1"/>
</dbReference>
<dbReference type="PROSITE" id="PS51118">
    <property type="entry name" value="HTH_HXLR"/>
    <property type="match status" value="1"/>
</dbReference>
<dbReference type="Proteomes" id="UP000505377">
    <property type="component" value="Chromosome"/>
</dbReference>
<dbReference type="InterPro" id="IPR036388">
    <property type="entry name" value="WH-like_DNA-bd_sf"/>
</dbReference>
<reference evidence="5 6" key="1">
    <citation type="submission" date="2020-05" db="EMBL/GenBank/DDBJ databases">
        <authorList>
            <person name="Mo P."/>
        </authorList>
    </citation>
    <scope>NUCLEOTIDE SEQUENCE [LARGE SCALE GENOMIC DNA]</scope>
    <source>
        <strain evidence="5 6">Gen01</strain>
    </source>
</reference>
<evidence type="ECO:0000313" key="6">
    <source>
        <dbReference type="Proteomes" id="UP000505377"/>
    </source>
</evidence>
<gene>
    <name evidence="5" type="ORF">HOP40_30530</name>
</gene>
<keyword evidence="1" id="KW-0805">Transcription regulation</keyword>